<dbReference type="EMBL" id="CAEKKB010000007">
    <property type="protein sequence ID" value="CAB4316468.1"/>
    <property type="molecule type" value="Genomic_DNA"/>
</dbReference>
<protein>
    <submittedName>
        <fullName evidence="1">Uncharacterized protein</fullName>
    </submittedName>
</protein>
<dbReference type="OrthoDB" id="10477036at2759"/>
<evidence type="ECO:0000313" key="1">
    <source>
        <dbReference type="EMBL" id="CAB4316468.1"/>
    </source>
</evidence>
<dbReference type="AlphaFoldDB" id="A0A6J5XZ35"/>
<keyword evidence="2" id="KW-1185">Reference proteome</keyword>
<gene>
    <name evidence="1" type="ORF">ORAREDHAP_LOCUS42001</name>
</gene>
<accession>A0A6J5XZ35</accession>
<evidence type="ECO:0000313" key="2">
    <source>
        <dbReference type="Proteomes" id="UP000507245"/>
    </source>
</evidence>
<organism evidence="1 2">
    <name type="scientific">Prunus armeniaca</name>
    <name type="common">Apricot</name>
    <name type="synonym">Armeniaca vulgaris</name>
    <dbReference type="NCBI Taxonomy" id="36596"/>
    <lineage>
        <taxon>Eukaryota</taxon>
        <taxon>Viridiplantae</taxon>
        <taxon>Streptophyta</taxon>
        <taxon>Embryophyta</taxon>
        <taxon>Tracheophyta</taxon>
        <taxon>Spermatophyta</taxon>
        <taxon>Magnoliopsida</taxon>
        <taxon>eudicotyledons</taxon>
        <taxon>Gunneridae</taxon>
        <taxon>Pentapetalae</taxon>
        <taxon>rosids</taxon>
        <taxon>fabids</taxon>
        <taxon>Rosales</taxon>
        <taxon>Rosaceae</taxon>
        <taxon>Amygdaloideae</taxon>
        <taxon>Amygdaleae</taxon>
        <taxon>Prunus</taxon>
    </lineage>
</organism>
<proteinExistence type="predicted"/>
<sequence>MSFMLWLKDLPMVELNSYSVKDSVSFSNNNCVLEPRYLEKKGDQLCKYEPHSIRAPIPTCQSKGID</sequence>
<dbReference type="Proteomes" id="UP000507245">
    <property type="component" value="Unassembled WGS sequence"/>
</dbReference>
<name>A0A6J5XZ35_PRUAR</name>
<reference evidence="2" key="1">
    <citation type="journal article" date="2020" name="Genome Biol.">
        <title>Gamete binning: chromosome-level and haplotype-resolved genome assembly enabled by high-throughput single-cell sequencing of gamete genomes.</title>
        <authorList>
            <person name="Campoy J.A."/>
            <person name="Sun H."/>
            <person name="Goel M."/>
            <person name="Jiao W.-B."/>
            <person name="Folz-Donahue K."/>
            <person name="Wang N."/>
            <person name="Rubio M."/>
            <person name="Liu C."/>
            <person name="Kukat C."/>
            <person name="Ruiz D."/>
            <person name="Huettel B."/>
            <person name="Schneeberger K."/>
        </authorList>
    </citation>
    <scope>NUCLEOTIDE SEQUENCE [LARGE SCALE GENOMIC DNA]</scope>
    <source>
        <strain evidence="2">cv. Rojo Pasion</strain>
    </source>
</reference>